<evidence type="ECO:0000256" key="1">
    <source>
        <dbReference type="ARBA" id="ARBA00004127"/>
    </source>
</evidence>
<keyword evidence="7" id="KW-1185">Reference proteome</keyword>
<evidence type="ECO:0000256" key="2">
    <source>
        <dbReference type="ARBA" id="ARBA00022692"/>
    </source>
</evidence>
<keyword evidence="2 5" id="KW-0812">Transmembrane</keyword>
<comment type="subcellular location">
    <subcellularLocation>
        <location evidence="1">Endomembrane system</location>
        <topology evidence="1">Multi-pass membrane protein</topology>
    </subcellularLocation>
</comment>
<gene>
    <name evidence="6" type="ORF">M0811_09691</name>
</gene>
<dbReference type="PROSITE" id="PS51257">
    <property type="entry name" value="PROKAR_LIPOPROTEIN"/>
    <property type="match status" value="1"/>
</dbReference>
<comment type="caution">
    <text evidence="6">The sequence shown here is derived from an EMBL/GenBank/DDBJ whole genome shotgun (WGS) entry which is preliminary data.</text>
</comment>
<dbReference type="EMBL" id="JAPDFW010000083">
    <property type="protein sequence ID" value="KAJ5072047.1"/>
    <property type="molecule type" value="Genomic_DNA"/>
</dbReference>
<name>A0A9Q0LFP7_ANAIG</name>
<proteinExistence type="predicted"/>
<feature type="transmembrane region" description="Helical" evidence="5">
    <location>
        <begin position="35"/>
        <end position="56"/>
    </location>
</feature>
<dbReference type="GO" id="GO:0012505">
    <property type="term" value="C:endomembrane system"/>
    <property type="evidence" value="ECO:0007669"/>
    <property type="project" value="UniProtKB-SubCell"/>
</dbReference>
<evidence type="ECO:0000256" key="4">
    <source>
        <dbReference type="ARBA" id="ARBA00023136"/>
    </source>
</evidence>
<reference evidence="6" key="1">
    <citation type="submission" date="2022-10" db="EMBL/GenBank/DDBJ databases">
        <title>Novel sulphate-reducing endosymbionts in the free-living metamonad Anaeramoeba.</title>
        <authorList>
            <person name="Jerlstrom-Hultqvist J."/>
            <person name="Cepicka I."/>
            <person name="Gallot-Lavallee L."/>
            <person name="Salas-Leiva D."/>
            <person name="Curtis B.A."/>
            <person name="Zahonova K."/>
            <person name="Pipaliya S."/>
            <person name="Dacks J."/>
            <person name="Roger A.J."/>
        </authorList>
    </citation>
    <scope>NUCLEOTIDE SEQUENCE</scope>
    <source>
        <strain evidence="6">BMAN</strain>
    </source>
</reference>
<dbReference type="Proteomes" id="UP001149090">
    <property type="component" value="Unassembled WGS sequence"/>
</dbReference>
<evidence type="ECO:0000256" key="3">
    <source>
        <dbReference type="ARBA" id="ARBA00022989"/>
    </source>
</evidence>
<keyword evidence="3 5" id="KW-1133">Transmembrane helix</keyword>
<protein>
    <submittedName>
        <fullName evidence="6">Androgen-induced protein</fullName>
    </submittedName>
</protein>
<dbReference type="PANTHER" id="PTHR10989:SF16">
    <property type="entry name" value="AT02829P-RELATED"/>
    <property type="match status" value="1"/>
</dbReference>
<dbReference type="AlphaFoldDB" id="A0A9Q0LFP7"/>
<dbReference type="PANTHER" id="PTHR10989">
    <property type="entry name" value="ANDROGEN-INDUCED PROTEIN 1-RELATED"/>
    <property type="match status" value="1"/>
</dbReference>
<feature type="transmembrane region" description="Helical" evidence="5">
    <location>
        <begin position="177"/>
        <end position="203"/>
    </location>
</feature>
<keyword evidence="4 5" id="KW-0472">Membrane</keyword>
<dbReference type="GO" id="GO:0016020">
    <property type="term" value="C:membrane"/>
    <property type="evidence" value="ECO:0007669"/>
    <property type="project" value="InterPro"/>
</dbReference>
<feature type="transmembrane region" description="Helical" evidence="5">
    <location>
        <begin position="143"/>
        <end position="165"/>
    </location>
</feature>
<evidence type="ECO:0000313" key="7">
    <source>
        <dbReference type="Proteomes" id="UP001149090"/>
    </source>
</evidence>
<dbReference type="Pfam" id="PF04750">
    <property type="entry name" value="Far-17a_AIG1"/>
    <property type="match status" value="1"/>
</dbReference>
<evidence type="ECO:0000313" key="6">
    <source>
        <dbReference type="EMBL" id="KAJ5072047.1"/>
    </source>
</evidence>
<organism evidence="6 7">
    <name type="scientific">Anaeramoeba ignava</name>
    <name type="common">Anaerobic marine amoeba</name>
    <dbReference type="NCBI Taxonomy" id="1746090"/>
    <lineage>
        <taxon>Eukaryota</taxon>
        <taxon>Metamonada</taxon>
        <taxon>Anaeramoebidae</taxon>
        <taxon>Anaeramoeba</taxon>
    </lineage>
</organism>
<feature type="transmembrane region" description="Helical" evidence="5">
    <location>
        <begin position="68"/>
        <end position="91"/>
    </location>
</feature>
<sequence>MFLKVIHNIYIFGVTIACFGAYLWMYLIDYLAKDLLFFFTFWNQAIITLYFTIASYNKIQSFQSKKTISLSTFYSIAFSTSIFTVASFWFLYFQNPQLVVVDDYETRIPMILNHILHSFPIFYLFFELLFFPNYLRKKSLLKFDLISILLISSSYGSLSVLSKFWNLPTYPFVKALPFPYLIITASSGSFAGVIFVLFSRLILNMSSRLFLKMRNISDKKVD</sequence>
<feature type="transmembrane region" description="Helical" evidence="5">
    <location>
        <begin position="111"/>
        <end position="131"/>
    </location>
</feature>
<accession>A0A9Q0LFP7</accession>
<dbReference type="InterPro" id="IPR006838">
    <property type="entry name" value="ADTRP_AIG1"/>
</dbReference>
<feature type="transmembrane region" description="Helical" evidence="5">
    <location>
        <begin position="9"/>
        <end position="29"/>
    </location>
</feature>
<evidence type="ECO:0000256" key="5">
    <source>
        <dbReference type="SAM" id="Phobius"/>
    </source>
</evidence>
<dbReference type="OrthoDB" id="1898221at2759"/>